<dbReference type="PANTHER" id="PTHR46060:SF2">
    <property type="entry name" value="HISTONE-LYSINE N-METHYLTRANSFERASE SETMAR"/>
    <property type="match status" value="1"/>
</dbReference>
<keyword evidence="3" id="KW-1185">Reference proteome</keyword>
<dbReference type="GO" id="GO:0005634">
    <property type="term" value="C:nucleus"/>
    <property type="evidence" value="ECO:0007669"/>
    <property type="project" value="TreeGrafter"/>
</dbReference>
<dbReference type="GO" id="GO:0006303">
    <property type="term" value="P:double-strand break repair via nonhomologous end joining"/>
    <property type="evidence" value="ECO:0007669"/>
    <property type="project" value="TreeGrafter"/>
</dbReference>
<dbReference type="Proteomes" id="UP000299102">
    <property type="component" value="Unassembled WGS sequence"/>
</dbReference>
<dbReference type="GO" id="GO:0015074">
    <property type="term" value="P:DNA integration"/>
    <property type="evidence" value="ECO:0007669"/>
    <property type="project" value="TreeGrafter"/>
</dbReference>
<dbReference type="GO" id="GO:0031297">
    <property type="term" value="P:replication fork processing"/>
    <property type="evidence" value="ECO:0007669"/>
    <property type="project" value="TreeGrafter"/>
</dbReference>
<dbReference type="GO" id="GO:0044547">
    <property type="term" value="F:DNA topoisomerase binding"/>
    <property type="evidence" value="ECO:0007669"/>
    <property type="project" value="TreeGrafter"/>
</dbReference>
<dbReference type="GO" id="GO:0000014">
    <property type="term" value="F:single-stranded DNA endodeoxyribonuclease activity"/>
    <property type="evidence" value="ECO:0007669"/>
    <property type="project" value="TreeGrafter"/>
</dbReference>
<dbReference type="GO" id="GO:0035861">
    <property type="term" value="C:site of double-strand break"/>
    <property type="evidence" value="ECO:0007669"/>
    <property type="project" value="TreeGrafter"/>
</dbReference>
<keyword evidence="2" id="KW-0808">Transferase</keyword>
<dbReference type="InterPro" id="IPR041426">
    <property type="entry name" value="Mos1_HTH"/>
</dbReference>
<protein>
    <submittedName>
        <fullName evidence="2">Histone-lysine N-methyltransferase SETMAR</fullName>
    </submittedName>
</protein>
<dbReference type="GO" id="GO:0003690">
    <property type="term" value="F:double-stranded DNA binding"/>
    <property type="evidence" value="ECO:0007669"/>
    <property type="project" value="TreeGrafter"/>
</dbReference>
<evidence type="ECO:0000259" key="1">
    <source>
        <dbReference type="Pfam" id="PF17906"/>
    </source>
</evidence>
<dbReference type="InterPro" id="IPR052709">
    <property type="entry name" value="Transposase-MT_Hybrid"/>
</dbReference>
<dbReference type="AlphaFoldDB" id="A0A4C1WYT5"/>
<accession>A0A4C1WYT5</accession>
<keyword evidence="2" id="KW-0489">Methyltransferase</keyword>
<dbReference type="GO" id="GO:0000793">
    <property type="term" value="C:condensed chromosome"/>
    <property type="evidence" value="ECO:0007669"/>
    <property type="project" value="TreeGrafter"/>
</dbReference>
<dbReference type="PANTHER" id="PTHR46060">
    <property type="entry name" value="MARINER MOS1 TRANSPOSASE-LIKE PROTEIN"/>
    <property type="match status" value="1"/>
</dbReference>
<name>A0A4C1WYT5_EUMVA</name>
<gene>
    <name evidence="2" type="primary">SETMAR</name>
    <name evidence="2" type="ORF">EVAR_24440_1</name>
</gene>
<dbReference type="GO" id="GO:0000729">
    <property type="term" value="P:DNA double-strand break processing"/>
    <property type="evidence" value="ECO:0007669"/>
    <property type="project" value="TreeGrafter"/>
</dbReference>
<dbReference type="GO" id="GO:0044774">
    <property type="term" value="P:mitotic DNA integrity checkpoint signaling"/>
    <property type="evidence" value="ECO:0007669"/>
    <property type="project" value="TreeGrafter"/>
</dbReference>
<dbReference type="Pfam" id="PF17906">
    <property type="entry name" value="HTH_48"/>
    <property type="match status" value="1"/>
</dbReference>
<dbReference type="EMBL" id="BGZK01000664">
    <property type="protein sequence ID" value="GBP55244.1"/>
    <property type="molecule type" value="Genomic_DNA"/>
</dbReference>
<proteinExistence type="predicted"/>
<evidence type="ECO:0000313" key="3">
    <source>
        <dbReference type="Proteomes" id="UP000299102"/>
    </source>
</evidence>
<dbReference type="OrthoDB" id="8056049at2759"/>
<dbReference type="GO" id="GO:0046975">
    <property type="term" value="F:histone H3K36 methyltransferase activity"/>
    <property type="evidence" value="ECO:0007669"/>
    <property type="project" value="TreeGrafter"/>
</dbReference>
<sequence>MKRKNSTHFEIFIRRNATQTAKGISNVYGPNAVSVRVAQNWFKRFQSGNLDFKVESSSGRSGLPVTDKVDTILGKVEQDRHISSYDIAKELGIDHKTVLTHSKKSEYTKKLDTRVPHELIEGIKEWCIHLRFSIETGIEIENNIGVKIEFGIGVGIESLIGIEIPHTRELFALGYVRIRTVIGSGIRIESGTGDRIAKGKRITIESGTKIENGTGVENEHGFGIRTKITDFAFDITRLFVSGQQAQVAPEYGHFSSASYSISLYTGTTEQHVGVSVNEYCYQTGPDYLNDMKRPDAIYLLFVSPSWGGACSRESLVCYSSGRSLNARGSAFE</sequence>
<evidence type="ECO:0000313" key="2">
    <source>
        <dbReference type="EMBL" id="GBP55244.1"/>
    </source>
</evidence>
<reference evidence="2 3" key="1">
    <citation type="journal article" date="2019" name="Commun. Biol.">
        <title>The bagworm genome reveals a unique fibroin gene that provides high tensile strength.</title>
        <authorList>
            <person name="Kono N."/>
            <person name="Nakamura H."/>
            <person name="Ohtoshi R."/>
            <person name="Tomita M."/>
            <person name="Numata K."/>
            <person name="Arakawa K."/>
        </authorList>
    </citation>
    <scope>NUCLEOTIDE SEQUENCE [LARGE SCALE GENOMIC DNA]</scope>
</reference>
<dbReference type="GO" id="GO:0032259">
    <property type="term" value="P:methylation"/>
    <property type="evidence" value="ECO:0007669"/>
    <property type="project" value="UniProtKB-KW"/>
</dbReference>
<organism evidence="2 3">
    <name type="scientific">Eumeta variegata</name>
    <name type="common">Bagworm moth</name>
    <name type="synonym">Eumeta japonica</name>
    <dbReference type="NCBI Taxonomy" id="151549"/>
    <lineage>
        <taxon>Eukaryota</taxon>
        <taxon>Metazoa</taxon>
        <taxon>Ecdysozoa</taxon>
        <taxon>Arthropoda</taxon>
        <taxon>Hexapoda</taxon>
        <taxon>Insecta</taxon>
        <taxon>Pterygota</taxon>
        <taxon>Neoptera</taxon>
        <taxon>Endopterygota</taxon>
        <taxon>Lepidoptera</taxon>
        <taxon>Glossata</taxon>
        <taxon>Ditrysia</taxon>
        <taxon>Tineoidea</taxon>
        <taxon>Psychidae</taxon>
        <taxon>Oiketicinae</taxon>
        <taxon>Eumeta</taxon>
    </lineage>
</organism>
<feature type="domain" description="Mos1 transposase HTH" evidence="1">
    <location>
        <begin position="9"/>
        <end position="49"/>
    </location>
</feature>
<dbReference type="Gene3D" id="1.10.10.1450">
    <property type="match status" value="1"/>
</dbReference>
<dbReference type="GO" id="GO:0003697">
    <property type="term" value="F:single-stranded DNA binding"/>
    <property type="evidence" value="ECO:0007669"/>
    <property type="project" value="TreeGrafter"/>
</dbReference>
<dbReference type="GO" id="GO:0042800">
    <property type="term" value="F:histone H3K4 methyltransferase activity"/>
    <property type="evidence" value="ECO:0007669"/>
    <property type="project" value="TreeGrafter"/>
</dbReference>
<comment type="caution">
    <text evidence="2">The sequence shown here is derived from an EMBL/GenBank/DDBJ whole genome shotgun (WGS) entry which is preliminary data.</text>
</comment>